<comment type="caution">
    <text evidence="1">The sequence shown here is derived from an EMBL/GenBank/DDBJ whole genome shotgun (WGS) entry which is preliminary data.</text>
</comment>
<dbReference type="EMBL" id="JACTNZ010000004">
    <property type="protein sequence ID" value="KAG5555287.1"/>
    <property type="molecule type" value="Genomic_DNA"/>
</dbReference>
<evidence type="ECO:0000313" key="1">
    <source>
        <dbReference type="EMBL" id="KAG5555287.1"/>
    </source>
</evidence>
<name>A0AAV6KS34_9ERIC</name>
<proteinExistence type="predicted"/>
<organism evidence="1 2">
    <name type="scientific">Rhododendron griersonianum</name>
    <dbReference type="NCBI Taxonomy" id="479676"/>
    <lineage>
        <taxon>Eukaryota</taxon>
        <taxon>Viridiplantae</taxon>
        <taxon>Streptophyta</taxon>
        <taxon>Embryophyta</taxon>
        <taxon>Tracheophyta</taxon>
        <taxon>Spermatophyta</taxon>
        <taxon>Magnoliopsida</taxon>
        <taxon>eudicotyledons</taxon>
        <taxon>Gunneridae</taxon>
        <taxon>Pentapetalae</taxon>
        <taxon>asterids</taxon>
        <taxon>Ericales</taxon>
        <taxon>Ericaceae</taxon>
        <taxon>Ericoideae</taxon>
        <taxon>Rhodoreae</taxon>
        <taxon>Rhododendron</taxon>
    </lineage>
</organism>
<sequence>MKIPLEVNRLLALNTERVDDMFNYYATEGKLVEMAALLMVAREDVTGGSGSGNMDIRRHLMEEIASTTRDEIELMGCGKGGEWVPVLKDKKLVTTSVLECG</sequence>
<protein>
    <submittedName>
        <fullName evidence="1">Uncharacterized protein</fullName>
    </submittedName>
</protein>
<keyword evidence="2" id="KW-1185">Reference proteome</keyword>
<accession>A0AAV6KS34</accession>
<evidence type="ECO:0000313" key="2">
    <source>
        <dbReference type="Proteomes" id="UP000823749"/>
    </source>
</evidence>
<dbReference type="Proteomes" id="UP000823749">
    <property type="component" value="Chromosome 4"/>
</dbReference>
<gene>
    <name evidence="1" type="ORF">RHGRI_012730</name>
</gene>
<dbReference type="AlphaFoldDB" id="A0AAV6KS34"/>
<reference evidence="1" key="1">
    <citation type="submission" date="2020-08" db="EMBL/GenBank/DDBJ databases">
        <title>Plant Genome Project.</title>
        <authorList>
            <person name="Zhang R.-G."/>
        </authorList>
    </citation>
    <scope>NUCLEOTIDE SEQUENCE</scope>
    <source>
        <strain evidence="1">WSP0</strain>
        <tissue evidence="1">Leaf</tissue>
    </source>
</reference>